<keyword evidence="2" id="KW-0604">Photosystem II</keyword>
<evidence type="ECO:0000256" key="2">
    <source>
        <dbReference type="ARBA" id="ARBA00023276"/>
    </source>
</evidence>
<keyword evidence="5" id="KW-1185">Reference proteome</keyword>
<protein>
    <submittedName>
        <fullName evidence="4">SDR family oxidoreductase</fullName>
    </submittedName>
</protein>
<dbReference type="PANTHER" id="PTHR47128">
    <property type="match status" value="1"/>
</dbReference>
<dbReference type="Proteomes" id="UP000279994">
    <property type="component" value="Unassembled WGS sequence"/>
</dbReference>
<evidence type="ECO:0000313" key="4">
    <source>
        <dbReference type="EMBL" id="RNM17319.1"/>
    </source>
</evidence>
<dbReference type="GO" id="GO:0015979">
    <property type="term" value="P:photosynthesis"/>
    <property type="evidence" value="ECO:0007669"/>
    <property type="project" value="UniProtKB-KW"/>
</dbReference>
<dbReference type="InterPro" id="IPR036291">
    <property type="entry name" value="NAD(P)-bd_dom_sf"/>
</dbReference>
<dbReference type="Gene3D" id="3.40.50.720">
    <property type="entry name" value="NAD(P)-binding Rossmann-like Domain"/>
    <property type="match status" value="1"/>
</dbReference>
<dbReference type="EMBL" id="RJSF01000003">
    <property type="protein sequence ID" value="RNM17319.1"/>
    <property type="molecule type" value="Genomic_DNA"/>
</dbReference>
<dbReference type="AlphaFoldDB" id="A0A3N0GY30"/>
<reference evidence="4 5" key="1">
    <citation type="submission" date="2018-11" db="EMBL/GenBank/DDBJ databases">
        <authorList>
            <person name="Li F."/>
        </authorList>
    </citation>
    <scope>NUCLEOTIDE SEQUENCE [LARGE SCALE GENOMIC DNA]</scope>
    <source>
        <strain evidence="4 5">Gsoil 818</strain>
    </source>
</reference>
<dbReference type="CDD" id="cd05243">
    <property type="entry name" value="SDR_a5"/>
    <property type="match status" value="1"/>
</dbReference>
<sequence>MILVAGGTGTLGREVVTRLRASGQDVRVLTRSAAHAEGLDAEVAIGDVRDPSTLPAAVRGCSAVISAVHGFVGGRGAGPREVDDEGNRHLVQAAVDAGVRQFVLLSVLDAGPDHPMSLHRAKYAAEQRLRSSGLPWTVLRPSSYVETWVRIVGAKLASGGPALVFGRADNPINFVSAQDVAALVERAAADPGLRNRAVDVPGPDNLTMTELAEHLGATSVKHVPRAALRVLSTVLPPFAPAFARQARAAVVMDTTDMTADATAVREAFPDLSWHHAAEIAHGFRAGSGA</sequence>
<dbReference type="RefSeq" id="WP_123220941.1">
    <property type="nucleotide sequence ID" value="NZ_RJSF01000003.1"/>
</dbReference>
<proteinExistence type="predicted"/>
<dbReference type="Pfam" id="PF13460">
    <property type="entry name" value="NAD_binding_10"/>
    <property type="match status" value="1"/>
</dbReference>
<dbReference type="InterPro" id="IPR044256">
    <property type="entry name" value="HCF244-like"/>
</dbReference>
<evidence type="ECO:0000259" key="3">
    <source>
        <dbReference type="Pfam" id="PF13460"/>
    </source>
</evidence>
<dbReference type="OrthoDB" id="9774199at2"/>
<evidence type="ECO:0000256" key="1">
    <source>
        <dbReference type="ARBA" id="ARBA00022531"/>
    </source>
</evidence>
<comment type="caution">
    <text evidence="4">The sequence shown here is derived from an EMBL/GenBank/DDBJ whole genome shotgun (WGS) entry which is preliminary data.</text>
</comment>
<organism evidence="4 5">
    <name type="scientific">Nocardioides pocheonensis</name>
    <dbReference type="NCBI Taxonomy" id="661485"/>
    <lineage>
        <taxon>Bacteria</taxon>
        <taxon>Bacillati</taxon>
        <taxon>Actinomycetota</taxon>
        <taxon>Actinomycetes</taxon>
        <taxon>Propionibacteriales</taxon>
        <taxon>Nocardioidaceae</taxon>
        <taxon>Nocardioides</taxon>
    </lineage>
</organism>
<gene>
    <name evidence="4" type="ORF">EFL26_00565</name>
</gene>
<dbReference type="SUPFAM" id="SSF51735">
    <property type="entry name" value="NAD(P)-binding Rossmann-fold domains"/>
    <property type="match status" value="1"/>
</dbReference>
<dbReference type="InterPro" id="IPR016040">
    <property type="entry name" value="NAD(P)-bd_dom"/>
</dbReference>
<dbReference type="GO" id="GO:0009523">
    <property type="term" value="C:photosystem II"/>
    <property type="evidence" value="ECO:0007669"/>
    <property type="project" value="UniProtKB-KW"/>
</dbReference>
<accession>A0A3N0GY30</accession>
<dbReference type="PANTHER" id="PTHR47128:SF2">
    <property type="entry name" value="PROTEIN HIGH CHLOROPHYLL FLUORESCENCE PHENOTYPE 244, CHLOROPLASTIC"/>
    <property type="match status" value="1"/>
</dbReference>
<keyword evidence="1" id="KW-0602">Photosynthesis</keyword>
<feature type="domain" description="NAD(P)-binding" evidence="3">
    <location>
        <begin position="6"/>
        <end position="191"/>
    </location>
</feature>
<evidence type="ECO:0000313" key="5">
    <source>
        <dbReference type="Proteomes" id="UP000279994"/>
    </source>
</evidence>
<name>A0A3N0GY30_9ACTN</name>